<dbReference type="GO" id="GO:0030490">
    <property type="term" value="P:maturation of SSU-rRNA"/>
    <property type="evidence" value="ECO:0007669"/>
    <property type="project" value="UniProtKB-UniRule"/>
</dbReference>
<evidence type="ECO:0000256" key="2">
    <source>
        <dbReference type="HAMAP-Rule" id="MF_00003"/>
    </source>
</evidence>
<dbReference type="EMBL" id="JANGBQ010000025">
    <property type="protein sequence ID" value="MCQ5083920.1"/>
    <property type="molecule type" value="Genomic_DNA"/>
</dbReference>
<accession>A0A1Y3QT61</accession>
<dbReference type="NCBIfam" id="TIGR00082">
    <property type="entry name" value="rbfA"/>
    <property type="match status" value="1"/>
</dbReference>
<reference evidence="7" key="1">
    <citation type="submission" date="2017-04" db="EMBL/GenBank/DDBJ databases">
        <title>Function of individual gut microbiota members based on whole genome sequencing of pure cultures obtained from chicken caecum.</title>
        <authorList>
            <person name="Medvecky M."/>
            <person name="Cejkova D."/>
            <person name="Polansky O."/>
            <person name="Karasova D."/>
            <person name="Kubasova T."/>
            <person name="Cizek A."/>
            <person name="Rychlik I."/>
        </authorList>
    </citation>
    <scope>NUCLEOTIDE SEQUENCE [LARGE SCALE GENOMIC DNA]</scope>
    <source>
        <strain evidence="7">An90</strain>
    </source>
</reference>
<name>A0A1Y3QT61_9BACT</name>
<dbReference type="PANTHER" id="PTHR33515:SF1">
    <property type="entry name" value="RIBOSOME-BINDING FACTOR A, CHLOROPLASTIC-RELATED"/>
    <property type="match status" value="1"/>
</dbReference>
<evidence type="ECO:0000313" key="7">
    <source>
        <dbReference type="Proteomes" id="UP000195772"/>
    </source>
</evidence>
<evidence type="ECO:0000313" key="6">
    <source>
        <dbReference type="EMBL" id="OUN02796.1"/>
    </source>
</evidence>
<dbReference type="Proteomes" id="UP000323119">
    <property type="component" value="Unassembled WGS sequence"/>
</dbReference>
<dbReference type="HAMAP" id="MF_00003">
    <property type="entry name" value="RbfA"/>
    <property type="match status" value="1"/>
</dbReference>
<dbReference type="RefSeq" id="WP_018695498.1">
    <property type="nucleotide sequence ID" value="NZ_AP025562.1"/>
</dbReference>
<dbReference type="AlphaFoldDB" id="A0A1Y3QT61"/>
<comment type="subcellular location">
    <subcellularLocation>
        <location evidence="2">Cytoplasm</location>
    </subcellularLocation>
</comment>
<reference evidence="8 9" key="3">
    <citation type="journal article" date="2019" name="Nat. Med.">
        <title>A library of human gut bacterial isolates paired with longitudinal multiomics data enables mechanistic microbiome research.</title>
        <authorList>
            <person name="Poyet M."/>
            <person name="Groussin M."/>
            <person name="Gibbons S.M."/>
            <person name="Avila-Pacheco J."/>
            <person name="Jiang X."/>
            <person name="Kearney S.M."/>
            <person name="Perrotta A.R."/>
            <person name="Berdy B."/>
            <person name="Zhao S."/>
            <person name="Lieberman T.D."/>
            <person name="Swanson P.K."/>
            <person name="Smith M."/>
            <person name="Roesemann S."/>
            <person name="Alexander J.E."/>
            <person name="Rich S.A."/>
            <person name="Livny J."/>
            <person name="Vlamakis H."/>
            <person name="Clish C."/>
            <person name="Bullock K."/>
            <person name="Deik A."/>
            <person name="Scott J."/>
            <person name="Pierce K.A."/>
            <person name="Xavier R.J."/>
            <person name="Alm E.J."/>
        </authorList>
    </citation>
    <scope>NUCLEOTIDE SEQUENCE [LARGE SCALE GENOMIC DNA]</scope>
    <source>
        <strain evidence="4 9">BIOML-A204</strain>
        <strain evidence="3 8">BIOML-A266</strain>
    </source>
</reference>
<comment type="similarity">
    <text evidence="2">Belongs to the RbfA family.</text>
</comment>
<reference evidence="5" key="4">
    <citation type="submission" date="2022-06" db="EMBL/GenBank/DDBJ databases">
        <title>Isolation of gut microbiota from human fecal samples.</title>
        <authorList>
            <person name="Pamer E.G."/>
            <person name="Barat B."/>
            <person name="Waligurski E."/>
            <person name="Medina S."/>
            <person name="Paddock L."/>
            <person name="Mostad J."/>
        </authorList>
    </citation>
    <scope>NUCLEOTIDE SEQUENCE</scope>
    <source>
        <strain evidence="5">DFI.6.22</strain>
    </source>
</reference>
<evidence type="ECO:0000313" key="8">
    <source>
        <dbReference type="Proteomes" id="UP000322940"/>
    </source>
</evidence>
<dbReference type="Proteomes" id="UP000322940">
    <property type="component" value="Unassembled WGS sequence"/>
</dbReference>
<dbReference type="EMBL" id="VVXH01000001">
    <property type="protein sequence ID" value="KAA2381039.1"/>
    <property type="molecule type" value="Genomic_DNA"/>
</dbReference>
<keyword evidence="2" id="KW-0963">Cytoplasm</keyword>
<keyword evidence="1 2" id="KW-0690">Ribosome biogenesis</keyword>
<evidence type="ECO:0000256" key="1">
    <source>
        <dbReference type="ARBA" id="ARBA00022517"/>
    </source>
</evidence>
<dbReference type="Proteomes" id="UP000195772">
    <property type="component" value="Unassembled WGS sequence"/>
</dbReference>
<dbReference type="EMBL" id="NFHB01000006">
    <property type="protein sequence ID" value="OUN02796.1"/>
    <property type="molecule type" value="Genomic_DNA"/>
</dbReference>
<protein>
    <recommendedName>
        <fullName evidence="2">Ribosome-binding factor A</fullName>
    </recommendedName>
</protein>
<dbReference type="OrthoDB" id="9811910at2"/>
<dbReference type="GO" id="GO:0005829">
    <property type="term" value="C:cytosol"/>
    <property type="evidence" value="ECO:0007669"/>
    <property type="project" value="TreeGrafter"/>
</dbReference>
<organism evidence="6 7">
    <name type="scientific">Alistipes onderdonkii</name>
    <dbReference type="NCBI Taxonomy" id="328813"/>
    <lineage>
        <taxon>Bacteria</taxon>
        <taxon>Pseudomonadati</taxon>
        <taxon>Bacteroidota</taxon>
        <taxon>Bacteroidia</taxon>
        <taxon>Bacteroidales</taxon>
        <taxon>Rikenellaceae</taxon>
        <taxon>Alistipes</taxon>
    </lineage>
</organism>
<sequence length="116" mass="13461">METTRQQKIAKQIQKDVAEIFQKEGAGIVRGALVTVTAVRISPDFGYAKVYVSIFPFDRSAATMKEIEHQNWFIRRALGQRIRNQVKNVPELQFFLDDSLEYIEHIEEALKHDKPE</sequence>
<comment type="subunit">
    <text evidence="2">Monomer. Binds 30S ribosomal subunits, but not 50S ribosomal subunits or 70S ribosomes.</text>
</comment>
<dbReference type="InterPro" id="IPR023799">
    <property type="entry name" value="RbfA_dom_sf"/>
</dbReference>
<evidence type="ECO:0000313" key="3">
    <source>
        <dbReference type="EMBL" id="KAA2381039.1"/>
    </source>
</evidence>
<dbReference type="SUPFAM" id="SSF89919">
    <property type="entry name" value="Ribosome-binding factor A, RbfA"/>
    <property type="match status" value="1"/>
</dbReference>
<comment type="caution">
    <text evidence="6">The sequence shown here is derived from an EMBL/GenBank/DDBJ whole genome shotgun (WGS) entry which is preliminary data.</text>
</comment>
<evidence type="ECO:0000313" key="4">
    <source>
        <dbReference type="EMBL" id="KAA2563584.1"/>
    </source>
</evidence>
<dbReference type="EMBL" id="VVUY01000002">
    <property type="protein sequence ID" value="KAA2563584.1"/>
    <property type="molecule type" value="Genomic_DNA"/>
</dbReference>
<dbReference type="Gene3D" id="3.30.300.20">
    <property type="match status" value="1"/>
</dbReference>
<dbReference type="eggNOG" id="COG0858">
    <property type="taxonomic scope" value="Bacteria"/>
</dbReference>
<dbReference type="Pfam" id="PF02033">
    <property type="entry name" value="RBFA"/>
    <property type="match status" value="1"/>
</dbReference>
<dbReference type="GO" id="GO:0043024">
    <property type="term" value="F:ribosomal small subunit binding"/>
    <property type="evidence" value="ECO:0007669"/>
    <property type="project" value="TreeGrafter"/>
</dbReference>
<evidence type="ECO:0000313" key="9">
    <source>
        <dbReference type="Proteomes" id="UP000323119"/>
    </source>
</evidence>
<evidence type="ECO:0000313" key="5">
    <source>
        <dbReference type="EMBL" id="MCQ5083920.1"/>
    </source>
</evidence>
<gene>
    <name evidence="2 3" type="primary">rbfA</name>
    <name evidence="6" type="ORF">B5G41_09685</name>
    <name evidence="4" type="ORF">F2S36_01835</name>
    <name evidence="3" type="ORF">F2Y10_00675</name>
    <name evidence="5" type="ORF">NE651_13605</name>
</gene>
<reference evidence="6" key="2">
    <citation type="journal article" date="2018" name="BMC Genomics">
        <title>Whole genome sequencing and function prediction of 133 gut anaerobes isolated from chicken caecum in pure cultures.</title>
        <authorList>
            <person name="Medvecky M."/>
            <person name="Cejkova D."/>
            <person name="Polansky O."/>
            <person name="Karasova D."/>
            <person name="Kubasova T."/>
            <person name="Cizek A."/>
            <person name="Rychlik I."/>
        </authorList>
    </citation>
    <scope>NUCLEOTIDE SEQUENCE</scope>
    <source>
        <strain evidence="6">An90</strain>
    </source>
</reference>
<dbReference type="PANTHER" id="PTHR33515">
    <property type="entry name" value="RIBOSOME-BINDING FACTOR A, CHLOROPLASTIC-RELATED"/>
    <property type="match status" value="1"/>
</dbReference>
<proteinExistence type="inferred from homology"/>
<dbReference type="InterPro" id="IPR000238">
    <property type="entry name" value="RbfA"/>
</dbReference>
<comment type="function">
    <text evidence="2">One of several proteins that assist in the late maturation steps of the functional core of the 30S ribosomal subunit. Associates with free 30S ribosomal subunits (but not with 30S subunits that are part of 70S ribosomes or polysomes). Required for efficient processing of 16S rRNA. May interact with the 5'-terminal helix region of 16S rRNA.</text>
</comment>
<dbReference type="InterPro" id="IPR015946">
    <property type="entry name" value="KH_dom-like_a/b"/>
</dbReference>
<dbReference type="Proteomes" id="UP001205035">
    <property type="component" value="Unassembled WGS sequence"/>
</dbReference>